<dbReference type="AlphaFoldDB" id="A0AAV4MMG1"/>
<accession>A0AAV4MMG1</accession>
<name>A0AAV4MMG1_CAEEX</name>
<evidence type="ECO:0000313" key="3">
    <source>
        <dbReference type="Proteomes" id="UP001054945"/>
    </source>
</evidence>
<evidence type="ECO:0000313" key="2">
    <source>
        <dbReference type="EMBL" id="GIX73025.1"/>
    </source>
</evidence>
<protein>
    <submittedName>
        <fullName evidence="2">Uncharacterized protein</fullName>
    </submittedName>
</protein>
<feature type="transmembrane region" description="Helical" evidence="1">
    <location>
        <begin position="176"/>
        <end position="197"/>
    </location>
</feature>
<keyword evidence="1" id="KW-1133">Transmembrane helix</keyword>
<evidence type="ECO:0000256" key="1">
    <source>
        <dbReference type="SAM" id="Phobius"/>
    </source>
</evidence>
<comment type="caution">
    <text evidence="2">The sequence shown here is derived from an EMBL/GenBank/DDBJ whole genome shotgun (WGS) entry which is preliminary data.</text>
</comment>
<keyword evidence="3" id="KW-1185">Reference proteome</keyword>
<reference evidence="2 3" key="1">
    <citation type="submission" date="2021-06" db="EMBL/GenBank/DDBJ databases">
        <title>Caerostris extrusa draft genome.</title>
        <authorList>
            <person name="Kono N."/>
            <person name="Arakawa K."/>
        </authorList>
    </citation>
    <scope>NUCLEOTIDE SEQUENCE [LARGE SCALE GENOMIC DNA]</scope>
</reference>
<keyword evidence="1" id="KW-0472">Membrane</keyword>
<keyword evidence="1" id="KW-0812">Transmembrane</keyword>
<dbReference type="Proteomes" id="UP001054945">
    <property type="component" value="Unassembled WGS sequence"/>
</dbReference>
<gene>
    <name evidence="2" type="ORF">CEXT_712971</name>
</gene>
<organism evidence="2 3">
    <name type="scientific">Caerostris extrusa</name>
    <name type="common">Bark spider</name>
    <name type="synonym">Caerostris bankana</name>
    <dbReference type="NCBI Taxonomy" id="172846"/>
    <lineage>
        <taxon>Eukaryota</taxon>
        <taxon>Metazoa</taxon>
        <taxon>Ecdysozoa</taxon>
        <taxon>Arthropoda</taxon>
        <taxon>Chelicerata</taxon>
        <taxon>Arachnida</taxon>
        <taxon>Araneae</taxon>
        <taxon>Araneomorphae</taxon>
        <taxon>Entelegynae</taxon>
        <taxon>Araneoidea</taxon>
        <taxon>Araneidae</taxon>
        <taxon>Caerostris</taxon>
    </lineage>
</organism>
<proteinExistence type="predicted"/>
<sequence length="200" mass="22412">MLCMETGDIEGNGPFQVYSEVPSEPASPTSPEMLSNLTDEERCARISRILMKKDITQSLQDTFNATTFGHALDEDDHVKLKTLEQDLINALREVGNLELCPLIDCKKHNANVNNSSVNLKRNASYITTVNEDNANGFSKLPKKLTAKVNFTKVSPNTIETKNFYDKLNIDEQVEHPVLSCLLLYAAILSFPLLCISIHRR</sequence>
<dbReference type="EMBL" id="BPLR01002364">
    <property type="protein sequence ID" value="GIX73025.1"/>
    <property type="molecule type" value="Genomic_DNA"/>
</dbReference>